<keyword evidence="2" id="KW-1185">Reference proteome</keyword>
<reference evidence="1 2" key="1">
    <citation type="journal article" date="2022" name="Plant J.">
        <title>Chromosome-level genome of Camellia lanceoleosa provides a valuable resource for understanding genome evolution and self-incompatibility.</title>
        <authorList>
            <person name="Gong W."/>
            <person name="Xiao S."/>
            <person name="Wang L."/>
            <person name="Liao Z."/>
            <person name="Chang Y."/>
            <person name="Mo W."/>
            <person name="Hu G."/>
            <person name="Li W."/>
            <person name="Zhao G."/>
            <person name="Zhu H."/>
            <person name="Hu X."/>
            <person name="Ji K."/>
            <person name="Xiang X."/>
            <person name="Song Q."/>
            <person name="Yuan D."/>
            <person name="Jin S."/>
            <person name="Zhang L."/>
        </authorList>
    </citation>
    <scope>NUCLEOTIDE SEQUENCE [LARGE SCALE GENOMIC DNA]</scope>
    <source>
        <strain evidence="1">SQ_2022a</strain>
    </source>
</reference>
<proteinExistence type="predicted"/>
<organism evidence="1 2">
    <name type="scientific">Camellia lanceoleosa</name>
    <dbReference type="NCBI Taxonomy" id="1840588"/>
    <lineage>
        <taxon>Eukaryota</taxon>
        <taxon>Viridiplantae</taxon>
        <taxon>Streptophyta</taxon>
        <taxon>Embryophyta</taxon>
        <taxon>Tracheophyta</taxon>
        <taxon>Spermatophyta</taxon>
        <taxon>Magnoliopsida</taxon>
        <taxon>eudicotyledons</taxon>
        <taxon>Gunneridae</taxon>
        <taxon>Pentapetalae</taxon>
        <taxon>asterids</taxon>
        <taxon>Ericales</taxon>
        <taxon>Theaceae</taxon>
        <taxon>Camellia</taxon>
    </lineage>
</organism>
<dbReference type="EMBL" id="CM045770">
    <property type="protein sequence ID" value="KAI7992117.1"/>
    <property type="molecule type" value="Genomic_DNA"/>
</dbReference>
<protein>
    <submittedName>
        <fullName evidence="1">Uncharacterized protein</fullName>
    </submittedName>
</protein>
<dbReference type="Proteomes" id="UP001060215">
    <property type="component" value="Chromosome 13"/>
</dbReference>
<comment type="caution">
    <text evidence="1">The sequence shown here is derived from an EMBL/GenBank/DDBJ whole genome shotgun (WGS) entry which is preliminary data.</text>
</comment>
<evidence type="ECO:0000313" key="1">
    <source>
        <dbReference type="EMBL" id="KAI7992117.1"/>
    </source>
</evidence>
<sequence length="190" mass="21532">MASAVGEIKRILFKSVITDKYARPIDEDRYNGYLSADGKGDPRMYLEETSSGSGLYRIKSGDTNKYWQVKSHENPWITADADPHAVADPDRTLFQIECFVRPFIPVTPATYVPLLLLLLLLLFLLLFVLIQQSDFATTISKVMHAFTLTRITPTASNYLTNQTRTPRMSLSVRNSHKPSPPIHWWVDVCG</sequence>
<evidence type="ECO:0000313" key="2">
    <source>
        <dbReference type="Proteomes" id="UP001060215"/>
    </source>
</evidence>
<name>A0ACC0FVH2_9ERIC</name>
<gene>
    <name evidence="1" type="ORF">LOK49_LG12G00704</name>
</gene>
<accession>A0ACC0FVH2</accession>